<dbReference type="Proteomes" id="UP001157109">
    <property type="component" value="Unassembled WGS sequence"/>
</dbReference>
<dbReference type="RefSeq" id="WP_241444302.1">
    <property type="nucleotide sequence ID" value="NZ_BSUJ01000001.1"/>
</dbReference>
<dbReference type="PANTHER" id="PTHR39420">
    <property type="match status" value="1"/>
</dbReference>
<keyword evidence="2" id="KW-0378">Hydrolase</keyword>
<gene>
    <name evidence="2" type="ORF">GCM10025862_05150</name>
</gene>
<dbReference type="EMBL" id="BSUJ01000001">
    <property type="protein sequence ID" value="GMA18494.1"/>
    <property type="molecule type" value="Genomic_DNA"/>
</dbReference>
<feature type="region of interest" description="Disordered" evidence="1">
    <location>
        <begin position="471"/>
        <end position="509"/>
    </location>
</feature>
<dbReference type="SUPFAM" id="SSF55486">
    <property type="entry name" value="Metalloproteases ('zincins'), catalytic domain"/>
    <property type="match status" value="1"/>
</dbReference>
<feature type="region of interest" description="Disordered" evidence="1">
    <location>
        <begin position="1"/>
        <end position="24"/>
    </location>
</feature>
<dbReference type="Pfam" id="PF10103">
    <property type="entry name" value="Zincin_2"/>
    <property type="match status" value="1"/>
</dbReference>
<sequence>MSSLPPDPALPDPDDEGSRPGPDELAKMLADLVGDPSIVDNPQIKAALSAMGGMDLDPAQLAIVRQQMEAMFSGPTPDGPLDPAQATDMARRVTAASGDTSVSQADRKALGEAVHVAQLWLDQATDFEAAAAAPQVWSRAEWVEATMPAWIQLVGPVADGVTGAMTSAMRGQLDDLAEHGGLEQLGSVPGMPAIPPGTDPSMLMSQMGPMVQRMSAMMFAAQTGQAVGTLAGEVLSGTEVGLPLLSDHAVALLPQSIAEFSEGLEVDPAQVRLYLAARESARSRLFTAAPWLAAALTSAVQAYARDISFDVDAIAAKVQGLDPSDPAALQQALGTDLFATEPSDAQRRALDRLETALALVEGWVDVVADRATRPHLPQAEALGEAVRRRRATGGPAEKIFAQLVGLQLRPRRLRDAANLFAALESEGGAELRDSAWAHPDVAPTSADLDDPLGFVERVKQGASDDFDAALAAWLEGTETGASDETPDDDPSNGPADGPADGSSDGPRNP</sequence>
<accession>A0ABQ6HLC2</accession>
<reference evidence="3" key="1">
    <citation type="journal article" date="2019" name="Int. J. Syst. Evol. Microbiol.">
        <title>The Global Catalogue of Microorganisms (GCM) 10K type strain sequencing project: providing services to taxonomists for standard genome sequencing and annotation.</title>
        <authorList>
            <consortium name="The Broad Institute Genomics Platform"/>
            <consortium name="The Broad Institute Genome Sequencing Center for Infectious Disease"/>
            <person name="Wu L."/>
            <person name="Ma J."/>
        </authorList>
    </citation>
    <scope>NUCLEOTIDE SEQUENCE [LARGE SCALE GENOMIC DNA]</scope>
    <source>
        <strain evidence="3">NBRC 105830</strain>
    </source>
</reference>
<organism evidence="2 3">
    <name type="scientific">Arsenicicoccus piscis</name>
    <dbReference type="NCBI Taxonomy" id="673954"/>
    <lineage>
        <taxon>Bacteria</taxon>
        <taxon>Bacillati</taxon>
        <taxon>Actinomycetota</taxon>
        <taxon>Actinomycetes</taxon>
        <taxon>Micrococcales</taxon>
        <taxon>Intrasporangiaceae</taxon>
        <taxon>Arsenicicoccus</taxon>
    </lineage>
</organism>
<dbReference type="Gene3D" id="1.20.150.30">
    <property type="entry name" value="Zincin-like metallopeptidase, N-terminal domain"/>
    <property type="match status" value="1"/>
</dbReference>
<dbReference type="PANTHER" id="PTHR39420:SF2">
    <property type="entry name" value="HYDROLASE"/>
    <property type="match status" value="1"/>
</dbReference>
<dbReference type="GO" id="GO:0016787">
    <property type="term" value="F:hydrolase activity"/>
    <property type="evidence" value="ECO:0007669"/>
    <property type="project" value="UniProtKB-KW"/>
</dbReference>
<proteinExistence type="predicted"/>
<dbReference type="NCBIfam" id="TIGR03624">
    <property type="entry name" value="putative hydrolase"/>
    <property type="match status" value="1"/>
</dbReference>
<dbReference type="InterPro" id="IPR018766">
    <property type="entry name" value="Zinicin_2"/>
</dbReference>
<comment type="caution">
    <text evidence="2">The sequence shown here is derived from an EMBL/GenBank/DDBJ whole genome shotgun (WGS) entry which is preliminary data.</text>
</comment>
<protein>
    <submittedName>
        <fullName evidence="2">Hydrolase</fullName>
    </submittedName>
</protein>
<evidence type="ECO:0000313" key="2">
    <source>
        <dbReference type="EMBL" id="GMA18494.1"/>
    </source>
</evidence>
<evidence type="ECO:0000256" key="1">
    <source>
        <dbReference type="SAM" id="MobiDB-lite"/>
    </source>
</evidence>
<evidence type="ECO:0000313" key="3">
    <source>
        <dbReference type="Proteomes" id="UP001157109"/>
    </source>
</evidence>
<feature type="compositionally biased region" description="Pro residues" evidence="1">
    <location>
        <begin position="1"/>
        <end position="11"/>
    </location>
</feature>
<keyword evidence="3" id="KW-1185">Reference proteome</keyword>
<dbReference type="InterPro" id="IPR042271">
    <property type="entry name" value="Zinicin_2_N"/>
</dbReference>
<name>A0ABQ6HLC2_9MICO</name>